<evidence type="ECO:0000313" key="4">
    <source>
        <dbReference type="Proteomes" id="UP000751190"/>
    </source>
</evidence>
<feature type="compositionally biased region" description="Gly residues" evidence="1">
    <location>
        <begin position="124"/>
        <end position="149"/>
    </location>
</feature>
<feature type="region of interest" description="Disordered" evidence="1">
    <location>
        <begin position="113"/>
        <end position="152"/>
    </location>
</feature>
<comment type="caution">
    <text evidence="3">The sequence shown here is derived from an EMBL/GenBank/DDBJ whole genome shotgun (WGS) entry which is preliminary data.</text>
</comment>
<dbReference type="AlphaFoldDB" id="A0A8J5XI15"/>
<keyword evidence="4" id="KW-1185">Reference proteome</keyword>
<sequence length="303" mass="29724">MLGITLSGAIDAWDRTTAHGRQIRRAFEGAVASTLELGAERVVVERVVGGSVVVTFAALLPGATSAAEGSTLSALIALRADALGIAIAAATSRSVLSGVAVLGFELLGVQPFPPPVPPPPSASGGDGGGGRGRGTRGGGGDSDGDGVGAGSLTPGTSVSRALPFDAVVGLIVGATLLALCCGGCGAALLRRRLHRRQRTPVYVHKPLSETPAGGAADVGAADGAARASLDGSAPVPAYVPEAGVAQLAQRARARMDASATSPPLETAGLVQAEARAGGSEAMLATGGIVASSSLRPRALPPIE</sequence>
<gene>
    <name evidence="3" type="ORF">KFE25_007879</name>
</gene>
<dbReference type="EMBL" id="JAGTXO010000003">
    <property type="protein sequence ID" value="KAG8469361.1"/>
    <property type="molecule type" value="Genomic_DNA"/>
</dbReference>
<reference evidence="3" key="1">
    <citation type="submission" date="2021-05" db="EMBL/GenBank/DDBJ databases">
        <title>The genome of the haptophyte Pavlova lutheri (Diacronema luteri, Pavlovales) - a model for lipid biosynthesis in eukaryotic algae.</title>
        <authorList>
            <person name="Hulatt C.J."/>
            <person name="Posewitz M.C."/>
        </authorList>
    </citation>
    <scope>NUCLEOTIDE SEQUENCE</scope>
    <source>
        <strain evidence="3">NIVA-4/92</strain>
    </source>
</reference>
<feature type="transmembrane region" description="Helical" evidence="2">
    <location>
        <begin position="166"/>
        <end position="189"/>
    </location>
</feature>
<keyword evidence="2" id="KW-0472">Membrane</keyword>
<evidence type="ECO:0000256" key="1">
    <source>
        <dbReference type="SAM" id="MobiDB-lite"/>
    </source>
</evidence>
<evidence type="ECO:0000313" key="3">
    <source>
        <dbReference type="EMBL" id="KAG8469361.1"/>
    </source>
</evidence>
<organism evidence="3 4">
    <name type="scientific">Diacronema lutheri</name>
    <name type="common">Unicellular marine alga</name>
    <name type="synonym">Monochrysis lutheri</name>
    <dbReference type="NCBI Taxonomy" id="2081491"/>
    <lineage>
        <taxon>Eukaryota</taxon>
        <taxon>Haptista</taxon>
        <taxon>Haptophyta</taxon>
        <taxon>Pavlovophyceae</taxon>
        <taxon>Pavlovales</taxon>
        <taxon>Pavlovaceae</taxon>
        <taxon>Diacronema</taxon>
    </lineage>
</organism>
<evidence type="ECO:0000256" key="2">
    <source>
        <dbReference type="SAM" id="Phobius"/>
    </source>
</evidence>
<protein>
    <submittedName>
        <fullName evidence="3">Uncharacterized protein</fullName>
    </submittedName>
</protein>
<keyword evidence="2" id="KW-0812">Transmembrane</keyword>
<keyword evidence="2" id="KW-1133">Transmembrane helix</keyword>
<proteinExistence type="predicted"/>
<name>A0A8J5XI15_DIALT</name>
<dbReference type="Proteomes" id="UP000751190">
    <property type="component" value="Unassembled WGS sequence"/>
</dbReference>
<accession>A0A8J5XI15</accession>